<evidence type="ECO:0000313" key="3">
    <source>
        <dbReference type="Proteomes" id="UP000198670"/>
    </source>
</evidence>
<dbReference type="Proteomes" id="UP000198670">
    <property type="component" value="Unassembled WGS sequence"/>
</dbReference>
<evidence type="ECO:0000256" key="1">
    <source>
        <dbReference type="SAM" id="Coils"/>
    </source>
</evidence>
<name>A0A1I3UYZ6_9SPHI</name>
<gene>
    <name evidence="2" type="ORF">SAMN05444682_115108</name>
</gene>
<organism evidence="2 3">
    <name type="scientific">Parapedobacter indicus</name>
    <dbReference type="NCBI Taxonomy" id="1477437"/>
    <lineage>
        <taxon>Bacteria</taxon>
        <taxon>Pseudomonadati</taxon>
        <taxon>Bacteroidota</taxon>
        <taxon>Sphingobacteriia</taxon>
        <taxon>Sphingobacteriales</taxon>
        <taxon>Sphingobacteriaceae</taxon>
        <taxon>Parapedobacter</taxon>
    </lineage>
</organism>
<dbReference type="AlphaFoldDB" id="A0A1I3UYZ6"/>
<keyword evidence="1" id="KW-0175">Coiled coil</keyword>
<dbReference type="STRING" id="1477437.SAMN05444682_115108"/>
<protein>
    <submittedName>
        <fullName evidence="2">Uncharacterized protein</fullName>
    </submittedName>
</protein>
<accession>A0A1I3UYZ6</accession>
<feature type="coiled-coil region" evidence="1">
    <location>
        <begin position="24"/>
        <end position="51"/>
    </location>
</feature>
<evidence type="ECO:0000313" key="2">
    <source>
        <dbReference type="EMBL" id="SFJ87909.1"/>
    </source>
</evidence>
<reference evidence="2 3" key="1">
    <citation type="submission" date="2016-10" db="EMBL/GenBank/DDBJ databases">
        <authorList>
            <person name="de Groot N.N."/>
        </authorList>
    </citation>
    <scope>NUCLEOTIDE SEQUENCE [LARGE SCALE GENOMIC DNA]</scope>
    <source>
        <strain evidence="2 3">RK1</strain>
    </source>
</reference>
<dbReference type="EMBL" id="FOQO01000015">
    <property type="protein sequence ID" value="SFJ87909.1"/>
    <property type="molecule type" value="Genomic_DNA"/>
</dbReference>
<proteinExistence type="predicted"/>
<sequence length="54" mass="6670">MSKSELKNMYDLIFRWWKDEVRENRELLTKYEALKAENISLKKQIHEQSKNSLR</sequence>
<keyword evidence="3" id="KW-1185">Reference proteome</keyword>